<dbReference type="EMBL" id="LNQE01000385">
    <property type="protein sequence ID" value="KUG26931.1"/>
    <property type="molecule type" value="Genomic_DNA"/>
</dbReference>
<dbReference type="Gene3D" id="2.60.40.1120">
    <property type="entry name" value="Carboxypeptidase-like, regulatory domain"/>
    <property type="match status" value="1"/>
</dbReference>
<comment type="caution">
    <text evidence="1">The sequence shown here is derived from an EMBL/GenBank/DDBJ whole genome shotgun (WGS) entry which is preliminary data.</text>
</comment>
<proteinExistence type="predicted"/>
<sequence>MKIFLLVLLLPVVILSQSGYGKVSGRILDEQTKLPVEGVNIFIANSLVGTSSNRSGYFEIDKIPPGRYNLIISHLSYENQSISADIKKNTILQVDVELHPKPIEFPEIGVSDKFDDEWWKNFEIFKAELLGKTWFAEGCQITNPYYIDFFENNDGVLFASCEVPIQIENRSLGYNVKYILKHFEYKFGSLKYSGLPFFEEMQSDFEDDYVIWQENRLEAYMGSLRHFLRAVSEFYTLITKGEEELKIILDYDNVTDEGVSFSYDQDMYLSKHGFSVFLNRLYSSAFGKRYSSKIFNVQSVIDSSENPNELLFSCNDRIEIQYFKEYDNLSYDPQISFLQLHADSVYFDKRGRYYDEFKIEVMGYMAKQRLAEMLPFEYEPSDSLIINTDFR</sequence>
<dbReference type="InterPro" id="IPR008969">
    <property type="entry name" value="CarboxyPept-like_regulatory"/>
</dbReference>
<accession>A0A0W8G348</accession>
<dbReference type="AlphaFoldDB" id="A0A0W8G348"/>
<keyword evidence="1" id="KW-0675">Receptor</keyword>
<organism evidence="1">
    <name type="scientific">hydrocarbon metagenome</name>
    <dbReference type="NCBI Taxonomy" id="938273"/>
    <lineage>
        <taxon>unclassified sequences</taxon>
        <taxon>metagenomes</taxon>
        <taxon>ecological metagenomes</taxon>
    </lineage>
</organism>
<protein>
    <submittedName>
        <fullName evidence="1">Tonb-dependent receptor</fullName>
    </submittedName>
</protein>
<evidence type="ECO:0000313" key="1">
    <source>
        <dbReference type="EMBL" id="KUG26931.1"/>
    </source>
</evidence>
<name>A0A0W8G348_9ZZZZ</name>
<dbReference type="SUPFAM" id="SSF49464">
    <property type="entry name" value="Carboxypeptidase regulatory domain-like"/>
    <property type="match status" value="1"/>
</dbReference>
<gene>
    <name evidence="1" type="ORF">ASZ90_003212</name>
</gene>
<dbReference type="Pfam" id="PF13715">
    <property type="entry name" value="CarbopepD_reg_2"/>
    <property type="match status" value="1"/>
</dbReference>
<reference evidence="1" key="1">
    <citation type="journal article" date="2015" name="Proc. Natl. Acad. Sci. U.S.A.">
        <title>Networks of energetic and metabolic interactions define dynamics in microbial communities.</title>
        <authorList>
            <person name="Embree M."/>
            <person name="Liu J.K."/>
            <person name="Al-Bassam M.M."/>
            <person name="Zengler K."/>
        </authorList>
    </citation>
    <scope>NUCLEOTIDE SEQUENCE</scope>
</reference>